<dbReference type="PROSITE" id="PS50943">
    <property type="entry name" value="HTH_CROC1"/>
    <property type="match status" value="1"/>
</dbReference>
<dbReference type="InterPro" id="IPR001387">
    <property type="entry name" value="Cro/C1-type_HTH"/>
</dbReference>
<dbReference type="GO" id="GO:0003677">
    <property type="term" value="F:DNA binding"/>
    <property type="evidence" value="ECO:0007669"/>
    <property type="project" value="InterPro"/>
</dbReference>
<reference evidence="2" key="1">
    <citation type="submission" date="2020-10" db="EMBL/GenBank/DDBJ databases">
        <authorList>
            <person name="Gilroy R."/>
        </authorList>
    </citation>
    <scope>NUCLEOTIDE SEQUENCE</scope>
    <source>
        <strain evidence="2">6276</strain>
    </source>
</reference>
<sequence>MSEFTKQIMENYNISQKELASILGISSAAISQWKSAENISIEVLYKLSRLLQVSVDDLLSQIPLDTSSVEKRREEFGWLRSFKIATAIAMNDNKVFAFFTAYKKLKNCFFDLFYRRITGKLRNKEQDELDYLFSFYTFDATAIKEYTNEEIALASISRIGNKKAMIWELEQVYKCSLKLPWKSCFETGDEKIYLAAYDCLNSIVKDEIVTAFRYINYRWLPRLYKKMNRTELSKYIQHIVFEMINRDGQVRYNVGHDLKHYYGSPQKGKEDKLKLISFPVPHISSTENKKVLRVLDQWNEAEKILLNINGTITATTATGNKTIHYAEYIKTIDTEEMDRIKTTQIAVAEKMSVHKPLAYWNLVKNNKIWVAPSFE</sequence>
<organism evidence="2 3">
    <name type="scientific">Candidatus Scatousia excrementigallinarum</name>
    <dbReference type="NCBI Taxonomy" id="2840935"/>
    <lineage>
        <taxon>Bacteria</taxon>
        <taxon>Candidatus Scatousia</taxon>
    </lineage>
</organism>
<feature type="domain" description="HTH cro/C1-type" evidence="1">
    <location>
        <begin position="6"/>
        <end position="58"/>
    </location>
</feature>
<dbReference type="SUPFAM" id="SSF47413">
    <property type="entry name" value="lambda repressor-like DNA-binding domains"/>
    <property type="match status" value="1"/>
</dbReference>
<proteinExistence type="predicted"/>
<gene>
    <name evidence="2" type="ORF">IAC10_07180</name>
</gene>
<dbReference type="Proteomes" id="UP000823928">
    <property type="component" value="Unassembled WGS sequence"/>
</dbReference>
<dbReference type="SMART" id="SM00530">
    <property type="entry name" value="HTH_XRE"/>
    <property type="match status" value="1"/>
</dbReference>
<name>A0A9D1EZR9_9BACT</name>
<reference evidence="2" key="2">
    <citation type="journal article" date="2021" name="PeerJ">
        <title>Extensive microbial diversity within the chicken gut microbiome revealed by metagenomics and culture.</title>
        <authorList>
            <person name="Gilroy R."/>
            <person name="Ravi A."/>
            <person name="Getino M."/>
            <person name="Pursley I."/>
            <person name="Horton D.L."/>
            <person name="Alikhan N.F."/>
            <person name="Baker D."/>
            <person name="Gharbi K."/>
            <person name="Hall N."/>
            <person name="Watson M."/>
            <person name="Adriaenssens E.M."/>
            <person name="Foster-Nyarko E."/>
            <person name="Jarju S."/>
            <person name="Secka A."/>
            <person name="Antonio M."/>
            <person name="Oren A."/>
            <person name="Chaudhuri R.R."/>
            <person name="La Ragione R."/>
            <person name="Hildebrand F."/>
            <person name="Pallen M.J."/>
        </authorList>
    </citation>
    <scope>NUCLEOTIDE SEQUENCE</scope>
    <source>
        <strain evidence="2">6276</strain>
    </source>
</reference>
<comment type="caution">
    <text evidence="2">The sequence shown here is derived from an EMBL/GenBank/DDBJ whole genome shotgun (WGS) entry which is preliminary data.</text>
</comment>
<evidence type="ECO:0000259" key="1">
    <source>
        <dbReference type="PROSITE" id="PS50943"/>
    </source>
</evidence>
<dbReference type="Gene3D" id="1.10.260.40">
    <property type="entry name" value="lambda repressor-like DNA-binding domains"/>
    <property type="match status" value="1"/>
</dbReference>
<dbReference type="EMBL" id="DVIU01000139">
    <property type="protein sequence ID" value="HIS36397.1"/>
    <property type="molecule type" value="Genomic_DNA"/>
</dbReference>
<accession>A0A9D1EZR9</accession>
<dbReference type="Pfam" id="PF01381">
    <property type="entry name" value="HTH_3"/>
    <property type="match status" value="1"/>
</dbReference>
<dbReference type="CDD" id="cd00093">
    <property type="entry name" value="HTH_XRE"/>
    <property type="match status" value="1"/>
</dbReference>
<evidence type="ECO:0000313" key="3">
    <source>
        <dbReference type="Proteomes" id="UP000823928"/>
    </source>
</evidence>
<protein>
    <submittedName>
        <fullName evidence="2">Helix-turn-helix transcriptional regulator</fullName>
    </submittedName>
</protein>
<dbReference type="AlphaFoldDB" id="A0A9D1EZR9"/>
<dbReference type="InterPro" id="IPR010982">
    <property type="entry name" value="Lambda_DNA-bd_dom_sf"/>
</dbReference>
<evidence type="ECO:0000313" key="2">
    <source>
        <dbReference type="EMBL" id="HIS36397.1"/>
    </source>
</evidence>